<evidence type="ECO:0000256" key="14">
    <source>
        <dbReference type="ARBA" id="ARBA00082450"/>
    </source>
</evidence>
<reference evidence="16 17" key="1">
    <citation type="journal article" date="2005" name="Nature">
        <title>The genome of the social amoeba Dictyostelium discoideum.</title>
        <authorList>
            <consortium name="The Dictyostelium discoideum Sequencing Consortium"/>
            <person name="Eichinger L."/>
            <person name="Pachebat J.A."/>
            <person name="Glockner G."/>
            <person name="Rajandream M.A."/>
            <person name="Sucgang R."/>
            <person name="Berriman M."/>
            <person name="Song J."/>
            <person name="Olsen R."/>
            <person name="Szafranski K."/>
            <person name="Xu Q."/>
            <person name="Tunggal B."/>
            <person name="Kummerfeld S."/>
            <person name="Madera M."/>
            <person name="Konfortov B.A."/>
            <person name="Rivero F."/>
            <person name="Bankier A.T."/>
            <person name="Lehmann R."/>
            <person name="Hamlin N."/>
            <person name="Davies R."/>
            <person name="Gaudet P."/>
            <person name="Fey P."/>
            <person name="Pilcher K."/>
            <person name="Chen G."/>
            <person name="Saunders D."/>
            <person name="Sodergren E."/>
            <person name="Davis P."/>
            <person name="Kerhornou A."/>
            <person name="Nie X."/>
            <person name="Hall N."/>
            <person name="Anjard C."/>
            <person name="Hemphill L."/>
            <person name="Bason N."/>
            <person name="Farbrother P."/>
            <person name="Desany B."/>
            <person name="Just E."/>
            <person name="Morio T."/>
            <person name="Rost R."/>
            <person name="Churcher C."/>
            <person name="Cooper J."/>
            <person name="Haydock S."/>
            <person name="van Driessche N."/>
            <person name="Cronin A."/>
            <person name="Goodhead I."/>
            <person name="Muzny D."/>
            <person name="Mourier T."/>
            <person name="Pain A."/>
            <person name="Lu M."/>
            <person name="Harper D."/>
            <person name="Lindsay R."/>
            <person name="Hauser H."/>
            <person name="James K."/>
            <person name="Quiles M."/>
            <person name="Madan Babu M."/>
            <person name="Saito T."/>
            <person name="Buchrieser C."/>
            <person name="Wardroper A."/>
            <person name="Felder M."/>
            <person name="Thangavelu M."/>
            <person name="Johnson D."/>
            <person name="Knights A."/>
            <person name="Loulseged H."/>
            <person name="Mungall K."/>
            <person name="Oliver K."/>
            <person name="Price C."/>
            <person name="Quail M.A."/>
            <person name="Urushihara H."/>
            <person name="Hernandez J."/>
            <person name="Rabbinowitsch E."/>
            <person name="Steffen D."/>
            <person name="Sanders M."/>
            <person name="Ma J."/>
            <person name="Kohara Y."/>
            <person name="Sharp S."/>
            <person name="Simmonds M."/>
            <person name="Spiegler S."/>
            <person name="Tivey A."/>
            <person name="Sugano S."/>
            <person name="White B."/>
            <person name="Walker D."/>
            <person name="Woodward J."/>
            <person name="Winckler T."/>
            <person name="Tanaka Y."/>
            <person name="Shaulsky G."/>
            <person name="Schleicher M."/>
            <person name="Weinstock G."/>
            <person name="Rosenthal A."/>
            <person name="Cox E.C."/>
            <person name="Chisholm R.L."/>
            <person name="Gibbs R."/>
            <person name="Loomis W.F."/>
            <person name="Platzer M."/>
            <person name="Kay R.R."/>
            <person name="Williams J."/>
            <person name="Dear P.H."/>
            <person name="Noegel A.A."/>
            <person name="Barrell B."/>
            <person name="Kuspa A."/>
        </authorList>
    </citation>
    <scope>NUCLEOTIDE SEQUENCE [LARGE SCALE GENOMIC DNA]</scope>
    <source>
        <strain evidence="16 17">AX4</strain>
    </source>
</reference>
<dbReference type="Proteomes" id="UP000002195">
    <property type="component" value="Unassembled WGS sequence"/>
</dbReference>
<comment type="catalytic activity">
    <reaction evidence="12">
        <text>FMNH2 + NAD(+) = FMN + NADH + 2 H(+)</text>
        <dbReference type="Rhea" id="RHEA:21620"/>
        <dbReference type="ChEBI" id="CHEBI:15378"/>
        <dbReference type="ChEBI" id="CHEBI:57540"/>
        <dbReference type="ChEBI" id="CHEBI:57618"/>
        <dbReference type="ChEBI" id="CHEBI:57945"/>
        <dbReference type="ChEBI" id="CHEBI:58210"/>
        <dbReference type="EC" id="1.5.1.39"/>
    </reaction>
</comment>
<dbReference type="GO" id="GO:0010181">
    <property type="term" value="F:FMN binding"/>
    <property type="evidence" value="ECO:0000318"/>
    <property type="project" value="GO_Central"/>
</dbReference>
<dbReference type="InterPro" id="IPR029039">
    <property type="entry name" value="Flavoprotein-like_sf"/>
</dbReference>
<organism evidence="16 17">
    <name type="scientific">Dictyostelium discoideum</name>
    <name type="common">Social amoeba</name>
    <dbReference type="NCBI Taxonomy" id="44689"/>
    <lineage>
        <taxon>Eukaryota</taxon>
        <taxon>Amoebozoa</taxon>
        <taxon>Evosea</taxon>
        <taxon>Eumycetozoa</taxon>
        <taxon>Dictyostelia</taxon>
        <taxon>Dictyosteliales</taxon>
        <taxon>Dictyosteliaceae</taxon>
        <taxon>Dictyostelium</taxon>
    </lineage>
</organism>
<dbReference type="Pfam" id="PF03358">
    <property type="entry name" value="FMN_red"/>
    <property type="match status" value="1"/>
</dbReference>
<dbReference type="GO" id="GO:0008752">
    <property type="term" value="F:FMN reductase [NAD(P)H] activity"/>
    <property type="evidence" value="ECO:0007669"/>
    <property type="project" value="UniProtKB-EC"/>
</dbReference>
<dbReference type="PaxDb" id="44689-DDB0237767"/>
<dbReference type="eggNOG" id="KOG4530">
    <property type="taxonomic scope" value="Eukaryota"/>
</dbReference>
<dbReference type="AlphaFoldDB" id="Q54QT4"/>
<evidence type="ECO:0000256" key="5">
    <source>
        <dbReference type="ARBA" id="ARBA00022630"/>
    </source>
</evidence>
<dbReference type="InterPro" id="IPR050712">
    <property type="entry name" value="NAD(P)H-dep_reductase"/>
</dbReference>
<keyword evidence="10" id="KW-0539">Nucleus</keyword>
<keyword evidence="5" id="KW-0285">Flavoprotein</keyword>
<evidence type="ECO:0000313" key="16">
    <source>
        <dbReference type="EMBL" id="EAL65591.1"/>
    </source>
</evidence>
<comment type="subunit">
    <text evidence="3">Homodimer.</text>
</comment>
<dbReference type="GeneID" id="8624178"/>
<proteinExistence type="predicted"/>
<dbReference type="SUPFAM" id="SSF52218">
    <property type="entry name" value="Flavoproteins"/>
    <property type="match status" value="1"/>
</dbReference>
<evidence type="ECO:0000256" key="9">
    <source>
        <dbReference type="ARBA" id="ARBA00023027"/>
    </source>
</evidence>
<dbReference type="GO" id="GO:0005829">
    <property type="term" value="C:cytosol"/>
    <property type="evidence" value="ECO:0000250"/>
    <property type="project" value="dictyBase"/>
</dbReference>
<comment type="caution">
    <text evidence="16">The sequence shown here is derived from an EMBL/GenBank/DDBJ whole genome shotgun (WGS) entry which is preliminary data.</text>
</comment>
<dbReference type="GO" id="GO:0003955">
    <property type="term" value="F:NAD(P)H dehydrogenase (quinone) activity"/>
    <property type="evidence" value="ECO:0000250"/>
    <property type="project" value="dictyBase"/>
</dbReference>
<accession>Q54QT4</accession>
<evidence type="ECO:0000256" key="3">
    <source>
        <dbReference type="ARBA" id="ARBA00011738"/>
    </source>
</evidence>
<dbReference type="InterPro" id="IPR005025">
    <property type="entry name" value="FMN_Rdtase-like_dom"/>
</dbReference>
<dbReference type="RefSeq" id="XP_638939.1">
    <property type="nucleotide sequence ID" value="XM_633847.1"/>
</dbReference>
<dbReference type="HOGENOM" id="CLU_055322_2_2_1"/>
<dbReference type="PANTHER" id="PTHR30543">
    <property type="entry name" value="CHROMATE REDUCTASE"/>
    <property type="match status" value="1"/>
</dbReference>
<keyword evidence="6" id="KW-0288">FMN</keyword>
<dbReference type="VEuPathDB" id="AmoebaDB:DDB_G0283649"/>
<evidence type="ECO:0000313" key="17">
    <source>
        <dbReference type="Proteomes" id="UP000002195"/>
    </source>
</evidence>
<keyword evidence="4" id="KW-0963">Cytoplasm</keyword>
<name>Q54QT4_DICDI</name>
<protein>
    <recommendedName>
        <fullName evidence="14">FMN reductase [NAD(P)H]</fullName>
        <ecNumber evidence="13">1.5.1.39</ecNumber>
    </recommendedName>
    <alternativeName>
        <fullName evidence="14">FMN reductase [NAD(P)H]</fullName>
    </alternativeName>
</protein>
<evidence type="ECO:0000256" key="8">
    <source>
        <dbReference type="ARBA" id="ARBA00023002"/>
    </source>
</evidence>
<dbReference type="SMR" id="Q54QT4"/>
<dbReference type="PANTHER" id="PTHR30543:SF21">
    <property type="entry name" value="NAD(P)H-DEPENDENT FMN REDUCTASE LOT6"/>
    <property type="match status" value="1"/>
</dbReference>
<evidence type="ECO:0000256" key="2">
    <source>
        <dbReference type="ARBA" id="ARBA00004496"/>
    </source>
</evidence>
<evidence type="ECO:0000256" key="12">
    <source>
        <dbReference type="ARBA" id="ARBA00052560"/>
    </source>
</evidence>
<keyword evidence="9" id="KW-0520">NAD</keyword>
<dbReference type="GO" id="GO:0005634">
    <property type="term" value="C:nucleus"/>
    <property type="evidence" value="ECO:0000250"/>
    <property type="project" value="dictyBase"/>
</dbReference>
<evidence type="ECO:0000256" key="11">
    <source>
        <dbReference type="ARBA" id="ARBA00051344"/>
    </source>
</evidence>
<keyword evidence="7" id="KW-0521">NADP</keyword>
<gene>
    <name evidence="16" type="ORF">DDB_G0283649</name>
</gene>
<dbReference type="FunCoup" id="Q54QT4">
    <property type="interactions" value="57"/>
</dbReference>
<comment type="catalytic activity">
    <reaction evidence="11">
        <text>FMNH2 + NADP(+) = FMN + NADPH + 2 H(+)</text>
        <dbReference type="Rhea" id="RHEA:21624"/>
        <dbReference type="ChEBI" id="CHEBI:15378"/>
        <dbReference type="ChEBI" id="CHEBI:57618"/>
        <dbReference type="ChEBI" id="CHEBI:57783"/>
        <dbReference type="ChEBI" id="CHEBI:58210"/>
        <dbReference type="ChEBI" id="CHEBI:58349"/>
        <dbReference type="EC" id="1.5.1.39"/>
    </reaction>
</comment>
<dbReference type="OMA" id="NDHTKAW"/>
<sequence length="199" mass="22046">MVSNTATKVIGIIVSSTRPNRVGFQISEWAQRILAENIDSSSTQIKIIDLQKENLPLYDEPNPPKAGKPYVNSHTMAWSEKIAGIDSFIFVSPVYNGSIPGGLKNAIDYLWKEWTKKPTIVVTYGSTGGKGSNDFLYTLLGGALGMNLIPQEKTVLIPLSRSFYVENTSTFIDIDKDLLPHKETLVNAIEELKKLPYAQ</sequence>
<dbReference type="FunFam" id="3.40.50.360:FF:000052">
    <property type="entry name" value="NAD(P)H-dependent FMN reductase LOT6"/>
    <property type="match status" value="1"/>
</dbReference>
<dbReference type="InParanoid" id="Q54QT4"/>
<dbReference type="dictyBase" id="DDB_G0283649"/>
<evidence type="ECO:0000256" key="6">
    <source>
        <dbReference type="ARBA" id="ARBA00022643"/>
    </source>
</evidence>
<evidence type="ECO:0000256" key="10">
    <source>
        <dbReference type="ARBA" id="ARBA00023242"/>
    </source>
</evidence>
<keyword evidence="8" id="KW-0560">Oxidoreductase</keyword>
<dbReference type="EMBL" id="AAFI02000056">
    <property type="protein sequence ID" value="EAL65591.1"/>
    <property type="molecule type" value="Genomic_DNA"/>
</dbReference>
<evidence type="ECO:0000256" key="7">
    <source>
        <dbReference type="ARBA" id="ARBA00022857"/>
    </source>
</evidence>
<evidence type="ECO:0000256" key="4">
    <source>
        <dbReference type="ARBA" id="ARBA00022490"/>
    </source>
</evidence>
<dbReference type="EC" id="1.5.1.39" evidence="13"/>
<feature type="domain" description="NADPH-dependent FMN reductase-like" evidence="15">
    <location>
        <begin position="10"/>
        <end position="151"/>
    </location>
</feature>
<evidence type="ECO:0000256" key="13">
    <source>
        <dbReference type="ARBA" id="ARBA00067089"/>
    </source>
</evidence>
<comment type="subcellular location">
    <subcellularLocation>
        <location evidence="2">Cytoplasm</location>
    </subcellularLocation>
    <subcellularLocation>
        <location evidence="1">Nucleus</location>
    </subcellularLocation>
</comment>
<dbReference type="STRING" id="44689.Q54QT4"/>
<dbReference type="PhylomeDB" id="Q54QT4"/>
<evidence type="ECO:0000259" key="15">
    <source>
        <dbReference type="Pfam" id="PF03358"/>
    </source>
</evidence>
<dbReference type="KEGG" id="ddi:DDB_G0283649"/>
<keyword evidence="17" id="KW-1185">Reference proteome</keyword>
<dbReference type="Gene3D" id="3.40.50.360">
    <property type="match status" value="1"/>
</dbReference>
<evidence type="ECO:0000256" key="1">
    <source>
        <dbReference type="ARBA" id="ARBA00004123"/>
    </source>
</evidence>